<accession>A0A9D2QAX9</accession>
<evidence type="ECO:0008006" key="5">
    <source>
        <dbReference type="Google" id="ProtNLM"/>
    </source>
</evidence>
<proteinExistence type="predicted"/>
<dbReference type="Proteomes" id="UP000823858">
    <property type="component" value="Unassembled WGS sequence"/>
</dbReference>
<feature type="signal peptide" evidence="2">
    <location>
        <begin position="1"/>
        <end position="21"/>
    </location>
</feature>
<organism evidence="3 4">
    <name type="scientific">Candidatus Corynebacterium faecigallinarum</name>
    <dbReference type="NCBI Taxonomy" id="2838528"/>
    <lineage>
        <taxon>Bacteria</taxon>
        <taxon>Bacillati</taxon>
        <taxon>Actinomycetota</taxon>
        <taxon>Actinomycetes</taxon>
        <taxon>Mycobacteriales</taxon>
        <taxon>Corynebacteriaceae</taxon>
        <taxon>Corynebacterium</taxon>
    </lineage>
</organism>
<dbReference type="EMBL" id="DWVP01000001">
    <property type="protein sequence ID" value="HJC84174.1"/>
    <property type="molecule type" value="Genomic_DNA"/>
</dbReference>
<dbReference type="PROSITE" id="PS51257">
    <property type="entry name" value="PROKAR_LIPOPROTEIN"/>
    <property type="match status" value="1"/>
</dbReference>
<gene>
    <name evidence="3" type="ORF">H9751_01205</name>
</gene>
<evidence type="ECO:0000313" key="3">
    <source>
        <dbReference type="EMBL" id="HJC84174.1"/>
    </source>
</evidence>
<keyword evidence="2" id="KW-0732">Signal</keyword>
<evidence type="ECO:0000256" key="2">
    <source>
        <dbReference type="SAM" id="SignalP"/>
    </source>
</evidence>
<feature type="chain" id="PRO_5039017030" description="Secreted protein" evidence="2">
    <location>
        <begin position="22"/>
        <end position="273"/>
    </location>
</feature>
<comment type="caution">
    <text evidence="3">The sequence shown here is derived from an EMBL/GenBank/DDBJ whole genome shotgun (WGS) entry which is preliminary data.</text>
</comment>
<evidence type="ECO:0000256" key="1">
    <source>
        <dbReference type="SAM" id="MobiDB-lite"/>
    </source>
</evidence>
<reference evidence="3" key="1">
    <citation type="journal article" date="2021" name="PeerJ">
        <title>Extensive microbial diversity within the chicken gut microbiome revealed by metagenomics and culture.</title>
        <authorList>
            <person name="Gilroy R."/>
            <person name="Ravi A."/>
            <person name="Getino M."/>
            <person name="Pursley I."/>
            <person name="Horton D.L."/>
            <person name="Alikhan N.F."/>
            <person name="Baker D."/>
            <person name="Gharbi K."/>
            <person name="Hall N."/>
            <person name="Watson M."/>
            <person name="Adriaenssens E.M."/>
            <person name="Foster-Nyarko E."/>
            <person name="Jarju S."/>
            <person name="Secka A."/>
            <person name="Antonio M."/>
            <person name="Oren A."/>
            <person name="Chaudhuri R.R."/>
            <person name="La Ragione R."/>
            <person name="Hildebrand F."/>
            <person name="Pallen M.J."/>
        </authorList>
    </citation>
    <scope>NUCLEOTIDE SEQUENCE</scope>
    <source>
        <strain evidence="3">ChiHjej13B12-4958</strain>
    </source>
</reference>
<dbReference type="AlphaFoldDB" id="A0A9D2QAX9"/>
<reference evidence="3" key="2">
    <citation type="submission" date="2021-04" db="EMBL/GenBank/DDBJ databases">
        <authorList>
            <person name="Gilroy R."/>
        </authorList>
    </citation>
    <scope>NUCLEOTIDE SEQUENCE</scope>
    <source>
        <strain evidence="3">ChiHjej13B12-4958</strain>
    </source>
</reference>
<sequence>MTDFRMLRRALIAGITVPALALTACSMEEISGAVSTDTANGADAGSGDDGEGDSSDGGSSGSDLLDFDDDDSVSIEDIDLTGAPEDFDPTQLGRELSLGQSAYVVTQRPAEDSGDGDNSAAASPKQYWKVTAQELTDLDSDHIEVGAHAGEVEKFVCITYELEFLGLDDSSESAGTADEEDQDLQPPELRAVDEDGNPANVVEGAVPEDCDIDQSDLLPEAIDDLEEEVLYQGAVLSYQTNDGAGVTPTGLEFQFDVDLDEDEAENADGIYWY</sequence>
<feature type="region of interest" description="Disordered" evidence="1">
    <location>
        <begin position="36"/>
        <end position="70"/>
    </location>
</feature>
<evidence type="ECO:0000313" key="4">
    <source>
        <dbReference type="Proteomes" id="UP000823858"/>
    </source>
</evidence>
<name>A0A9D2QAX9_9CORY</name>
<protein>
    <recommendedName>
        <fullName evidence="5">Secreted protein</fullName>
    </recommendedName>
</protein>